<organism evidence="1 2">
    <name type="scientific">Thalassiosira oceanica</name>
    <name type="common">Marine diatom</name>
    <dbReference type="NCBI Taxonomy" id="159749"/>
    <lineage>
        <taxon>Eukaryota</taxon>
        <taxon>Sar</taxon>
        <taxon>Stramenopiles</taxon>
        <taxon>Ochrophyta</taxon>
        <taxon>Bacillariophyta</taxon>
        <taxon>Coscinodiscophyceae</taxon>
        <taxon>Thalassiosirophycidae</taxon>
        <taxon>Thalassiosirales</taxon>
        <taxon>Thalassiosiraceae</taxon>
        <taxon>Thalassiosira</taxon>
    </lineage>
</organism>
<dbReference type="EMBL" id="AGNL01000523">
    <property type="protein sequence ID" value="EJK77704.1"/>
    <property type="molecule type" value="Genomic_DNA"/>
</dbReference>
<evidence type="ECO:0000313" key="1">
    <source>
        <dbReference type="EMBL" id="EJK77704.1"/>
    </source>
</evidence>
<dbReference type="SUPFAM" id="SSF82185">
    <property type="entry name" value="Histone H3 K4-specific methyltransferase SET7/9 N-terminal domain"/>
    <property type="match status" value="1"/>
</dbReference>
<evidence type="ECO:0008006" key="3">
    <source>
        <dbReference type="Google" id="ProtNLM"/>
    </source>
</evidence>
<accession>K3W4C6</accession>
<gene>
    <name evidence="1" type="ORF">THAOC_00448</name>
</gene>
<dbReference type="AlphaFoldDB" id="K3W4C6"/>
<dbReference type="OrthoDB" id="418492at2759"/>
<name>K3W4C6_THAOC</name>
<proteinExistence type="predicted"/>
<comment type="caution">
    <text evidence="1">The sequence shown here is derived from an EMBL/GenBank/DDBJ whole genome shotgun (WGS) entry which is preliminary data.</text>
</comment>
<protein>
    <recommendedName>
        <fullName evidence="3">MORN repeat-containing protein</fullName>
    </recommendedName>
</protein>
<dbReference type="Proteomes" id="UP000266841">
    <property type="component" value="Unassembled WGS sequence"/>
</dbReference>
<evidence type="ECO:0000313" key="2">
    <source>
        <dbReference type="Proteomes" id="UP000266841"/>
    </source>
</evidence>
<sequence length="339" mass="36849">MWLSQDVKLNSGIKNHRWFAGIDLEGLLNQTISALITPDLPEDLTELGNKAITSPDPIPDADWHPVSCSGTISRALLSCLLWLRIVEPNFGKSVPQASEAQQLTASSWLDRTKNGPSNEPYAVALRQLTGPTLKRAVAAGRVGQSPMGMGGVRFKPSCNTSKEIQCKFEDGSTYEGSVYDKNGYATGKATFASDDKMLSYCGTWKENEFYGEGRLEYRDGQVDKGVFIDGYLHKGTTTNLKTASGTFTGSIVDGSSNDSLNGQGRLIYSDEKNTTYLMMEIGGQACFTARECSSSRQVTFTTESLSAGVSVALVRLQMLIEGIGWVQQLEGTNVPERHA</sequence>
<keyword evidence="2" id="KW-1185">Reference proteome</keyword>
<reference evidence="1 2" key="1">
    <citation type="journal article" date="2012" name="Genome Biol.">
        <title>Genome and low-iron response of an oceanic diatom adapted to chronic iron limitation.</title>
        <authorList>
            <person name="Lommer M."/>
            <person name="Specht M."/>
            <person name="Roy A.S."/>
            <person name="Kraemer L."/>
            <person name="Andreson R."/>
            <person name="Gutowska M.A."/>
            <person name="Wolf J."/>
            <person name="Bergner S.V."/>
            <person name="Schilhabel M.B."/>
            <person name="Klostermeier U.C."/>
            <person name="Beiko R.G."/>
            <person name="Rosenstiel P."/>
            <person name="Hippler M."/>
            <person name="Laroche J."/>
        </authorList>
    </citation>
    <scope>NUCLEOTIDE SEQUENCE [LARGE SCALE GENOMIC DNA]</scope>
    <source>
        <strain evidence="1 2">CCMP1005</strain>
    </source>
</reference>